<reference evidence="6 7" key="1">
    <citation type="journal article" date="2016" name="Nat. Commun.">
        <title>Thousands of microbial genomes shed light on interconnected biogeochemical processes in an aquifer system.</title>
        <authorList>
            <person name="Anantharaman K."/>
            <person name="Brown C.T."/>
            <person name="Hug L.A."/>
            <person name="Sharon I."/>
            <person name="Castelle C.J."/>
            <person name="Probst A.J."/>
            <person name="Thomas B.C."/>
            <person name="Singh A."/>
            <person name="Wilkins M.J."/>
            <person name="Karaoz U."/>
            <person name="Brodie E.L."/>
            <person name="Williams K.H."/>
            <person name="Hubbard S.S."/>
            <person name="Banfield J.F."/>
        </authorList>
    </citation>
    <scope>NUCLEOTIDE SEQUENCE [LARGE SCALE GENOMIC DNA]</scope>
</reference>
<evidence type="ECO:0000256" key="4">
    <source>
        <dbReference type="RuleBase" id="RU362028"/>
    </source>
</evidence>
<evidence type="ECO:0000313" key="6">
    <source>
        <dbReference type="EMBL" id="OGM91746.1"/>
    </source>
</evidence>
<dbReference type="PANTHER" id="PTHR21600:SF44">
    <property type="entry name" value="RIBOSOMAL LARGE SUBUNIT PSEUDOURIDINE SYNTHASE D"/>
    <property type="match status" value="1"/>
</dbReference>
<evidence type="ECO:0000256" key="3">
    <source>
        <dbReference type="PIRSR" id="PIRSR606225-1"/>
    </source>
</evidence>
<dbReference type="EMBL" id="MGIR01000001">
    <property type="protein sequence ID" value="OGM91746.1"/>
    <property type="molecule type" value="Genomic_DNA"/>
</dbReference>
<dbReference type="InterPro" id="IPR006224">
    <property type="entry name" value="PsdUridine_synth_RluA-like_CS"/>
</dbReference>
<dbReference type="InterPro" id="IPR006145">
    <property type="entry name" value="PsdUridine_synth_RsuA/RluA"/>
</dbReference>
<dbReference type="PROSITE" id="PS01129">
    <property type="entry name" value="PSI_RLU"/>
    <property type="match status" value="1"/>
</dbReference>
<dbReference type="NCBIfam" id="TIGR00005">
    <property type="entry name" value="rluA_subfam"/>
    <property type="match status" value="1"/>
</dbReference>
<comment type="catalytic activity">
    <reaction evidence="4">
        <text>a uridine in RNA = a pseudouridine in RNA</text>
        <dbReference type="Rhea" id="RHEA:48348"/>
        <dbReference type="Rhea" id="RHEA-COMP:12068"/>
        <dbReference type="Rhea" id="RHEA-COMP:12069"/>
        <dbReference type="ChEBI" id="CHEBI:65314"/>
        <dbReference type="ChEBI" id="CHEBI:65315"/>
    </reaction>
</comment>
<evidence type="ECO:0000256" key="1">
    <source>
        <dbReference type="ARBA" id="ARBA00010876"/>
    </source>
</evidence>
<dbReference type="Pfam" id="PF00849">
    <property type="entry name" value="PseudoU_synth_2"/>
    <property type="match status" value="1"/>
</dbReference>
<evidence type="ECO:0000313" key="7">
    <source>
        <dbReference type="Proteomes" id="UP000178946"/>
    </source>
</evidence>
<gene>
    <name evidence="6" type="ORF">A3A20_02320</name>
</gene>
<feature type="active site" evidence="3">
    <location>
        <position position="64"/>
    </location>
</feature>
<comment type="caution">
    <text evidence="6">The sequence shown here is derived from an EMBL/GenBank/DDBJ whole genome shotgun (WGS) entry which is preliminary data.</text>
</comment>
<dbReference type="Proteomes" id="UP000178946">
    <property type="component" value="Unassembled WGS sequence"/>
</dbReference>
<organism evidence="6 7">
    <name type="scientific">Candidatus Wolfebacteria bacterium RIFCSPLOWO2_01_FULL_45_19</name>
    <dbReference type="NCBI Taxonomy" id="1802557"/>
    <lineage>
        <taxon>Bacteria</taxon>
        <taxon>Candidatus Wolfeibacteriota</taxon>
    </lineage>
</organism>
<dbReference type="GO" id="GO:0140098">
    <property type="term" value="F:catalytic activity, acting on RNA"/>
    <property type="evidence" value="ECO:0007669"/>
    <property type="project" value="UniProtKB-ARBA"/>
</dbReference>
<dbReference type="GO" id="GO:0000455">
    <property type="term" value="P:enzyme-directed rRNA pseudouridine synthesis"/>
    <property type="evidence" value="ECO:0007669"/>
    <property type="project" value="TreeGrafter"/>
</dbReference>
<comment type="similarity">
    <text evidence="1 4">Belongs to the pseudouridine synthase RluA family.</text>
</comment>
<accession>A0A1F8DTL4</accession>
<dbReference type="Gene3D" id="3.30.2350.10">
    <property type="entry name" value="Pseudouridine synthase"/>
    <property type="match status" value="1"/>
</dbReference>
<name>A0A1F8DTL4_9BACT</name>
<keyword evidence="2 4" id="KW-0413">Isomerase</keyword>
<dbReference type="InterPro" id="IPR020103">
    <property type="entry name" value="PsdUridine_synth_cat_dom_sf"/>
</dbReference>
<dbReference type="STRING" id="1802557.A3A20_02320"/>
<sequence>MKSLNIVYEDDDFVAVNKPAGMLTHPTSSERKNTLVNFLVERCPEMKNVGDEPDVRPGILHRLDRDTSGLILAAKNQKAFLFLKEQFLNKSILKKYLVLVEGAPKQKTGIIEYAIRPSRKNWLKKVAVKTQVDENKKSVRTAKTEYKILKSFGEKYAFLEVRPFTGRTHQIRVHLSAIGHPIVGDALYGAKEKTLKRPFLHAYYLQFIRPNGMPMALEADLPKDLQNFLDIIDK</sequence>
<feature type="domain" description="Pseudouridine synthase RsuA/RluA-like" evidence="5">
    <location>
        <begin position="12"/>
        <end position="177"/>
    </location>
</feature>
<evidence type="ECO:0000259" key="5">
    <source>
        <dbReference type="Pfam" id="PF00849"/>
    </source>
</evidence>
<dbReference type="GO" id="GO:0009982">
    <property type="term" value="F:pseudouridine synthase activity"/>
    <property type="evidence" value="ECO:0007669"/>
    <property type="project" value="InterPro"/>
</dbReference>
<dbReference type="SUPFAM" id="SSF55120">
    <property type="entry name" value="Pseudouridine synthase"/>
    <property type="match status" value="1"/>
</dbReference>
<protein>
    <recommendedName>
        <fullName evidence="4">Pseudouridine synthase</fullName>
        <ecNumber evidence="4">5.4.99.-</ecNumber>
    </recommendedName>
</protein>
<dbReference type="AlphaFoldDB" id="A0A1F8DTL4"/>
<dbReference type="InterPro" id="IPR050188">
    <property type="entry name" value="RluA_PseudoU_synthase"/>
</dbReference>
<comment type="function">
    <text evidence="4">Responsible for synthesis of pseudouridine from uracil.</text>
</comment>
<dbReference type="EC" id="5.4.99.-" evidence="4"/>
<dbReference type="InterPro" id="IPR006225">
    <property type="entry name" value="PsdUridine_synth_RluC/D"/>
</dbReference>
<dbReference type="GO" id="GO:0003723">
    <property type="term" value="F:RNA binding"/>
    <property type="evidence" value="ECO:0007669"/>
    <property type="project" value="InterPro"/>
</dbReference>
<evidence type="ECO:0000256" key="2">
    <source>
        <dbReference type="ARBA" id="ARBA00023235"/>
    </source>
</evidence>
<dbReference type="CDD" id="cd02869">
    <property type="entry name" value="PseudoU_synth_RluA_like"/>
    <property type="match status" value="1"/>
</dbReference>
<proteinExistence type="inferred from homology"/>
<dbReference type="PANTHER" id="PTHR21600">
    <property type="entry name" value="MITOCHONDRIAL RNA PSEUDOURIDINE SYNTHASE"/>
    <property type="match status" value="1"/>
</dbReference>